<evidence type="ECO:0000313" key="5">
    <source>
        <dbReference type="EMBL" id="RZB52180.1"/>
    </source>
</evidence>
<dbReference type="Proteomes" id="UP000289340">
    <property type="component" value="Chromosome 18"/>
</dbReference>
<feature type="transmembrane region" description="Helical" evidence="3">
    <location>
        <begin position="20"/>
        <end position="42"/>
    </location>
</feature>
<proteinExistence type="inferred from homology"/>
<dbReference type="PANTHER" id="PTHR32401:SF47">
    <property type="entry name" value="LEGUME LECTIN DOMAIN-CONTAINING PROTEIN"/>
    <property type="match status" value="1"/>
</dbReference>
<dbReference type="Gene3D" id="2.60.120.200">
    <property type="match status" value="1"/>
</dbReference>
<sequence>MAFFTSASYSNQTQKQTSLLIFIIFTLFHTLFYTAVSVSFNFSTFQPNSNNLIDFDGDAFSSNGVLLLTKNQLDGSITFSVGRASYDQPVRLWDRRTNKLTDFTTHFSFVMKAVDPSRFGDGLAFFIAPFDSSIPNNSAGGYLGLFSNESAFNTKKNQLVAVEFDSFQNTWDPSSDHVGINVNSIQSVATVAWKSSIKNGSVADAWICLSYAIDLRDVLPEFVRIGFSAATVVDELLTCASGYNLISTVIHITTR</sequence>
<keyword evidence="3" id="KW-0472">Membrane</keyword>
<dbReference type="PIRSF" id="PIRSF002690">
    <property type="entry name" value="L-type_lectin_plant"/>
    <property type="match status" value="1"/>
</dbReference>
<accession>A0A445FTE0</accession>
<evidence type="ECO:0000313" key="6">
    <source>
        <dbReference type="Proteomes" id="UP000289340"/>
    </source>
</evidence>
<gene>
    <name evidence="5" type="ORF">D0Y65_048574</name>
</gene>
<keyword evidence="2" id="KW-0430">Lectin</keyword>
<feature type="domain" description="Legume lectin" evidence="4">
    <location>
        <begin position="37"/>
        <end position="207"/>
    </location>
</feature>
<dbReference type="InterPro" id="IPR050258">
    <property type="entry name" value="Leguminous_Lectin"/>
</dbReference>
<evidence type="ECO:0000256" key="1">
    <source>
        <dbReference type="ARBA" id="ARBA00007606"/>
    </source>
</evidence>
<dbReference type="InterPro" id="IPR019825">
    <property type="entry name" value="Lectin_legB_Mn/Ca_BS"/>
</dbReference>
<dbReference type="InterPro" id="IPR000985">
    <property type="entry name" value="Lectin_LegA_CS"/>
</dbReference>
<comment type="caution">
    <text evidence="5">The sequence shown here is derived from an EMBL/GenBank/DDBJ whole genome shotgun (WGS) entry which is preliminary data.</text>
</comment>
<dbReference type="GO" id="GO:0030246">
    <property type="term" value="F:carbohydrate binding"/>
    <property type="evidence" value="ECO:0007669"/>
    <property type="project" value="UniProtKB-KW"/>
</dbReference>
<evidence type="ECO:0000256" key="3">
    <source>
        <dbReference type="SAM" id="Phobius"/>
    </source>
</evidence>
<keyword evidence="3" id="KW-1133">Transmembrane helix</keyword>
<dbReference type="InterPro" id="IPR001220">
    <property type="entry name" value="Legume_lectin_dom"/>
</dbReference>
<organism evidence="5 6">
    <name type="scientific">Glycine soja</name>
    <name type="common">Wild soybean</name>
    <dbReference type="NCBI Taxonomy" id="3848"/>
    <lineage>
        <taxon>Eukaryota</taxon>
        <taxon>Viridiplantae</taxon>
        <taxon>Streptophyta</taxon>
        <taxon>Embryophyta</taxon>
        <taxon>Tracheophyta</taxon>
        <taxon>Spermatophyta</taxon>
        <taxon>Magnoliopsida</taxon>
        <taxon>eudicotyledons</taxon>
        <taxon>Gunneridae</taxon>
        <taxon>Pentapetalae</taxon>
        <taxon>rosids</taxon>
        <taxon>fabids</taxon>
        <taxon>Fabales</taxon>
        <taxon>Fabaceae</taxon>
        <taxon>Papilionoideae</taxon>
        <taxon>50 kb inversion clade</taxon>
        <taxon>NPAAA clade</taxon>
        <taxon>indigoferoid/millettioid clade</taxon>
        <taxon>Phaseoleae</taxon>
        <taxon>Glycine</taxon>
        <taxon>Glycine subgen. Soja</taxon>
    </lineage>
</organism>
<dbReference type="AlphaFoldDB" id="A0A445FTE0"/>
<dbReference type="Pfam" id="PF00139">
    <property type="entry name" value="Lectin_legB"/>
    <property type="match status" value="1"/>
</dbReference>
<keyword evidence="6" id="KW-1185">Reference proteome</keyword>
<dbReference type="InterPro" id="IPR013320">
    <property type="entry name" value="ConA-like_dom_sf"/>
</dbReference>
<dbReference type="PANTHER" id="PTHR32401">
    <property type="entry name" value="CONCANAVALIN A-LIKE LECTIN FAMILY PROTEIN"/>
    <property type="match status" value="1"/>
</dbReference>
<dbReference type="PROSITE" id="PS00307">
    <property type="entry name" value="LECTIN_LEGUME_BETA"/>
    <property type="match status" value="1"/>
</dbReference>
<evidence type="ECO:0000259" key="4">
    <source>
        <dbReference type="Pfam" id="PF00139"/>
    </source>
</evidence>
<comment type="similarity">
    <text evidence="1">Belongs to the leguminous lectin family.</text>
</comment>
<dbReference type="CDD" id="cd06899">
    <property type="entry name" value="lectin_legume_LecRK_Arcelin_ConA"/>
    <property type="match status" value="1"/>
</dbReference>
<keyword evidence="3" id="KW-0812">Transmembrane</keyword>
<evidence type="ECO:0000256" key="2">
    <source>
        <dbReference type="ARBA" id="ARBA00022734"/>
    </source>
</evidence>
<dbReference type="SUPFAM" id="SSF49899">
    <property type="entry name" value="Concanavalin A-like lectins/glucanases"/>
    <property type="match status" value="1"/>
</dbReference>
<reference evidence="5 6" key="1">
    <citation type="submission" date="2018-09" db="EMBL/GenBank/DDBJ databases">
        <title>A high-quality reference genome of wild soybean provides a powerful tool to mine soybean genomes.</title>
        <authorList>
            <person name="Xie M."/>
            <person name="Chung C.Y.L."/>
            <person name="Li M.-W."/>
            <person name="Wong F.-L."/>
            <person name="Chan T.-F."/>
            <person name="Lam H.-M."/>
        </authorList>
    </citation>
    <scope>NUCLEOTIDE SEQUENCE [LARGE SCALE GENOMIC DNA]</scope>
    <source>
        <strain evidence="6">cv. W05</strain>
        <tissue evidence="5">Hypocotyl of etiolated seedlings</tissue>
    </source>
</reference>
<dbReference type="EMBL" id="QZWG01000018">
    <property type="protein sequence ID" value="RZB52180.1"/>
    <property type="molecule type" value="Genomic_DNA"/>
</dbReference>
<dbReference type="InterPro" id="IPR016363">
    <property type="entry name" value="L-lectin"/>
</dbReference>
<protein>
    <submittedName>
        <fullName evidence="5">Agglutinin-2</fullName>
    </submittedName>
</protein>
<dbReference type="PROSITE" id="PS00308">
    <property type="entry name" value="LECTIN_LEGUME_ALPHA"/>
    <property type="match status" value="1"/>
</dbReference>
<name>A0A445FTE0_GLYSO</name>